<evidence type="ECO:0000256" key="2">
    <source>
        <dbReference type="PROSITE-ProRule" id="PRU00169"/>
    </source>
</evidence>
<keyword evidence="1 2" id="KW-0597">Phosphoprotein</keyword>
<keyword evidence="5" id="KW-1185">Reference proteome</keyword>
<dbReference type="PANTHER" id="PTHR44591:SF23">
    <property type="entry name" value="CHEY SUBFAMILY"/>
    <property type="match status" value="1"/>
</dbReference>
<gene>
    <name evidence="4" type="primary">spo0F</name>
    <name evidence="4" type="ORF">SCARR_04379</name>
</gene>
<organism evidence="4 5">
    <name type="scientific">Pontiella sulfatireligans</name>
    <dbReference type="NCBI Taxonomy" id="2750658"/>
    <lineage>
        <taxon>Bacteria</taxon>
        <taxon>Pseudomonadati</taxon>
        <taxon>Kiritimatiellota</taxon>
        <taxon>Kiritimatiellia</taxon>
        <taxon>Kiritimatiellales</taxon>
        <taxon>Pontiellaceae</taxon>
        <taxon>Pontiella</taxon>
    </lineage>
</organism>
<reference evidence="4 5" key="1">
    <citation type="submission" date="2019-04" db="EMBL/GenBank/DDBJ databases">
        <authorList>
            <person name="Van Vliet M D."/>
        </authorList>
    </citation>
    <scope>NUCLEOTIDE SEQUENCE [LARGE SCALE GENOMIC DNA]</scope>
    <source>
        <strain evidence="4 5">F21</strain>
    </source>
</reference>
<feature type="domain" description="Response regulatory" evidence="3">
    <location>
        <begin position="3"/>
        <end position="120"/>
    </location>
</feature>
<evidence type="ECO:0000256" key="1">
    <source>
        <dbReference type="ARBA" id="ARBA00022553"/>
    </source>
</evidence>
<keyword evidence="4" id="KW-0808">Transferase</keyword>
<evidence type="ECO:0000259" key="3">
    <source>
        <dbReference type="PROSITE" id="PS50110"/>
    </source>
</evidence>
<evidence type="ECO:0000313" key="4">
    <source>
        <dbReference type="EMBL" id="VGO22297.1"/>
    </source>
</evidence>
<dbReference type="Gene3D" id="3.40.50.2300">
    <property type="match status" value="1"/>
</dbReference>
<proteinExistence type="predicted"/>
<dbReference type="Pfam" id="PF00072">
    <property type="entry name" value="Response_reg"/>
    <property type="match status" value="1"/>
</dbReference>
<dbReference type="InterPro" id="IPR001789">
    <property type="entry name" value="Sig_transdc_resp-reg_receiver"/>
</dbReference>
<dbReference type="SUPFAM" id="SSF52172">
    <property type="entry name" value="CheY-like"/>
    <property type="match status" value="1"/>
</dbReference>
<dbReference type="PANTHER" id="PTHR44591">
    <property type="entry name" value="STRESS RESPONSE REGULATOR PROTEIN 1"/>
    <property type="match status" value="1"/>
</dbReference>
<dbReference type="SMART" id="SM00448">
    <property type="entry name" value="REC"/>
    <property type="match status" value="1"/>
</dbReference>
<evidence type="ECO:0000313" key="5">
    <source>
        <dbReference type="Proteomes" id="UP000346198"/>
    </source>
</evidence>
<dbReference type="InterPro" id="IPR050595">
    <property type="entry name" value="Bact_response_regulator"/>
</dbReference>
<dbReference type="RefSeq" id="WP_136063686.1">
    <property type="nucleotide sequence ID" value="NZ_CAAHFH010000002.1"/>
</dbReference>
<dbReference type="GO" id="GO:0016740">
    <property type="term" value="F:transferase activity"/>
    <property type="evidence" value="ECO:0007669"/>
    <property type="project" value="UniProtKB-KW"/>
</dbReference>
<protein>
    <submittedName>
        <fullName evidence="4">Sporulation initiation phosphotransferase F</fullName>
    </submittedName>
</protein>
<dbReference type="InterPro" id="IPR011006">
    <property type="entry name" value="CheY-like_superfamily"/>
</dbReference>
<dbReference type="AlphaFoldDB" id="A0A6C2USU9"/>
<accession>A0A6C2USU9</accession>
<sequence>MALILIIDDDPVIQKLFSQFLAGKGYQTAQAANGKEGLRLMEERTPDLVITDILMPEMDGLEILMAIRSQRGDIPVIAISGGMRTAPINFLQHAKVFGARHVFEKPVPLDVLLKAVEELLQEQP</sequence>
<feature type="modified residue" description="4-aspartylphosphate" evidence="2">
    <location>
        <position position="52"/>
    </location>
</feature>
<name>A0A6C2USU9_9BACT</name>
<dbReference type="GO" id="GO:0000160">
    <property type="term" value="P:phosphorelay signal transduction system"/>
    <property type="evidence" value="ECO:0007669"/>
    <property type="project" value="InterPro"/>
</dbReference>
<dbReference type="EMBL" id="CAAHFH010000002">
    <property type="protein sequence ID" value="VGO22297.1"/>
    <property type="molecule type" value="Genomic_DNA"/>
</dbReference>
<dbReference type="PROSITE" id="PS50110">
    <property type="entry name" value="RESPONSE_REGULATORY"/>
    <property type="match status" value="1"/>
</dbReference>
<dbReference type="Proteomes" id="UP000346198">
    <property type="component" value="Unassembled WGS sequence"/>
</dbReference>